<evidence type="ECO:0000256" key="1">
    <source>
        <dbReference type="ARBA" id="ARBA00022801"/>
    </source>
</evidence>
<dbReference type="OrthoDB" id="2152029at2759"/>
<keyword evidence="1 3" id="KW-0378">Hydrolase</keyword>
<dbReference type="InterPro" id="IPR013094">
    <property type="entry name" value="AB_hydrolase_3"/>
</dbReference>
<dbReference type="Proteomes" id="UP000724874">
    <property type="component" value="Unassembled WGS sequence"/>
</dbReference>
<dbReference type="InterPro" id="IPR029058">
    <property type="entry name" value="AB_hydrolase_fold"/>
</dbReference>
<keyword evidence="4" id="KW-1185">Reference proteome</keyword>
<accession>A0A9P5NRB4</accession>
<dbReference type="SUPFAM" id="SSF53474">
    <property type="entry name" value="alpha/beta-Hydrolases"/>
    <property type="match status" value="1"/>
</dbReference>
<organism evidence="3 4">
    <name type="scientific">Gymnopilus junonius</name>
    <name type="common">Spectacular rustgill mushroom</name>
    <name type="synonym">Gymnopilus spectabilis subsp. junonius</name>
    <dbReference type="NCBI Taxonomy" id="109634"/>
    <lineage>
        <taxon>Eukaryota</taxon>
        <taxon>Fungi</taxon>
        <taxon>Dikarya</taxon>
        <taxon>Basidiomycota</taxon>
        <taxon>Agaricomycotina</taxon>
        <taxon>Agaricomycetes</taxon>
        <taxon>Agaricomycetidae</taxon>
        <taxon>Agaricales</taxon>
        <taxon>Agaricineae</taxon>
        <taxon>Hymenogastraceae</taxon>
        <taxon>Gymnopilus</taxon>
    </lineage>
</organism>
<protein>
    <submittedName>
        <fullName evidence="3">Alpha/Beta hydrolase protein</fullName>
    </submittedName>
</protein>
<evidence type="ECO:0000313" key="3">
    <source>
        <dbReference type="EMBL" id="KAF8901348.1"/>
    </source>
</evidence>
<gene>
    <name evidence="3" type="ORF">CPB84DRAFT_1679824</name>
</gene>
<dbReference type="GO" id="GO:0016787">
    <property type="term" value="F:hydrolase activity"/>
    <property type="evidence" value="ECO:0007669"/>
    <property type="project" value="UniProtKB-KW"/>
</dbReference>
<reference evidence="3" key="1">
    <citation type="submission" date="2020-11" db="EMBL/GenBank/DDBJ databases">
        <authorList>
            <consortium name="DOE Joint Genome Institute"/>
            <person name="Ahrendt S."/>
            <person name="Riley R."/>
            <person name="Andreopoulos W."/>
            <person name="LaButti K."/>
            <person name="Pangilinan J."/>
            <person name="Ruiz-duenas F.J."/>
            <person name="Barrasa J.M."/>
            <person name="Sanchez-Garcia M."/>
            <person name="Camarero S."/>
            <person name="Miyauchi S."/>
            <person name="Serrano A."/>
            <person name="Linde D."/>
            <person name="Babiker R."/>
            <person name="Drula E."/>
            <person name="Ayuso-Fernandez I."/>
            <person name="Pacheco R."/>
            <person name="Padilla G."/>
            <person name="Ferreira P."/>
            <person name="Barriuso J."/>
            <person name="Kellner H."/>
            <person name="Castanera R."/>
            <person name="Alfaro M."/>
            <person name="Ramirez L."/>
            <person name="Pisabarro A.G."/>
            <person name="Kuo A."/>
            <person name="Tritt A."/>
            <person name="Lipzen A."/>
            <person name="He G."/>
            <person name="Yan M."/>
            <person name="Ng V."/>
            <person name="Cullen D."/>
            <person name="Martin F."/>
            <person name="Rosso M.-N."/>
            <person name="Henrissat B."/>
            <person name="Hibbett D."/>
            <person name="Martinez A.T."/>
            <person name="Grigoriev I.V."/>
        </authorList>
    </citation>
    <scope>NUCLEOTIDE SEQUENCE</scope>
    <source>
        <strain evidence="3">AH 44721</strain>
    </source>
</reference>
<dbReference type="PANTHER" id="PTHR48081">
    <property type="entry name" value="AB HYDROLASE SUPERFAMILY PROTEIN C4A8.06C"/>
    <property type="match status" value="1"/>
</dbReference>
<dbReference type="InterPro" id="IPR050300">
    <property type="entry name" value="GDXG_lipolytic_enzyme"/>
</dbReference>
<name>A0A9P5NRB4_GYMJU</name>
<evidence type="ECO:0000259" key="2">
    <source>
        <dbReference type="Pfam" id="PF07859"/>
    </source>
</evidence>
<dbReference type="PANTHER" id="PTHR48081:SF31">
    <property type="entry name" value="STERYL ACETYL HYDROLASE MUG81-RELATED"/>
    <property type="match status" value="1"/>
</dbReference>
<proteinExistence type="predicted"/>
<evidence type="ECO:0000313" key="4">
    <source>
        <dbReference type="Proteomes" id="UP000724874"/>
    </source>
</evidence>
<dbReference type="Pfam" id="PF07859">
    <property type="entry name" value="Abhydrolase_3"/>
    <property type="match status" value="1"/>
</dbReference>
<dbReference type="EMBL" id="JADNYJ010000042">
    <property type="protein sequence ID" value="KAF8901348.1"/>
    <property type="molecule type" value="Genomic_DNA"/>
</dbReference>
<dbReference type="AlphaFoldDB" id="A0A9P5NRB4"/>
<sequence>IALARWLGATCNYREMQYLFPPSVDAYLQWAKAQKLEACVERLVGEEEHAAVLWVGRDGKRADRVVLYLPGGAYFFPVGKHALSFWRFVQLELKAQGIDISIAVLAYTLIPEAGFPTQLRQAQAALEHILASGIHPSNLHLVGDSAGGNLVLALLSHIIHPLPADCVSPFRSSLFGGSHMKGVYLMSPWVCVENNTASASAKENSPTISSSLVLRARSKPQPTLDLNSGSATDPPPPASAWFAPLNTLVDRVLMTAGEREIIRDDMSRLRGCCSPKRLEFEFVLQKGGVHVDPLMEFMGCGRAWCEGEDEEEVRVRVRVRVRVVGRVRVRAGVKKRKGAGRKRTRVQVRLRGGRGQGGG</sequence>
<feature type="non-terminal residue" evidence="3">
    <location>
        <position position="359"/>
    </location>
</feature>
<comment type="caution">
    <text evidence="3">The sequence shown here is derived from an EMBL/GenBank/DDBJ whole genome shotgun (WGS) entry which is preliminary data.</text>
</comment>
<feature type="domain" description="Alpha/beta hydrolase fold-3" evidence="2">
    <location>
        <begin position="67"/>
        <end position="290"/>
    </location>
</feature>
<dbReference type="Gene3D" id="3.40.50.1820">
    <property type="entry name" value="alpha/beta hydrolase"/>
    <property type="match status" value="1"/>
</dbReference>